<feature type="transmembrane region" description="Helical" evidence="6">
    <location>
        <begin position="76"/>
        <end position="96"/>
    </location>
</feature>
<evidence type="ECO:0000256" key="6">
    <source>
        <dbReference type="SAM" id="Phobius"/>
    </source>
</evidence>
<accession>A0AAV7YAE1</accession>
<reference evidence="7" key="1">
    <citation type="submission" date="2022-08" db="EMBL/GenBank/DDBJ databases">
        <title>Novel sulphate-reducing endosymbionts in the free-living metamonad Anaeramoeba.</title>
        <authorList>
            <person name="Jerlstrom-Hultqvist J."/>
            <person name="Cepicka I."/>
            <person name="Gallot-Lavallee L."/>
            <person name="Salas-Leiva D."/>
            <person name="Curtis B.A."/>
            <person name="Zahonova K."/>
            <person name="Pipaliya S."/>
            <person name="Dacks J."/>
            <person name="Roger A.J."/>
        </authorList>
    </citation>
    <scope>NUCLEOTIDE SEQUENCE</scope>
    <source>
        <strain evidence="7">Busselton2</strain>
    </source>
</reference>
<feature type="transmembrane region" description="Helical" evidence="6">
    <location>
        <begin position="12"/>
        <end position="33"/>
    </location>
</feature>
<evidence type="ECO:0000256" key="2">
    <source>
        <dbReference type="ARBA" id="ARBA00022692"/>
    </source>
</evidence>
<evidence type="ECO:0000256" key="3">
    <source>
        <dbReference type="ARBA" id="ARBA00022989"/>
    </source>
</evidence>
<organism evidence="7 8">
    <name type="scientific">Anaeramoeba flamelloides</name>
    <dbReference type="NCBI Taxonomy" id="1746091"/>
    <lineage>
        <taxon>Eukaryota</taxon>
        <taxon>Metamonada</taxon>
        <taxon>Anaeramoebidae</taxon>
        <taxon>Anaeramoeba</taxon>
    </lineage>
</organism>
<keyword evidence="4 6" id="KW-0472">Membrane</keyword>
<feature type="compositionally biased region" description="Polar residues" evidence="5">
    <location>
        <begin position="157"/>
        <end position="166"/>
    </location>
</feature>
<dbReference type="PANTHER" id="PTHR28128:SF1">
    <property type="entry name" value="GOLGI APPARATUS MEMBRANE PROTEIN TVP15"/>
    <property type="match status" value="1"/>
</dbReference>
<feature type="compositionally biased region" description="Low complexity" evidence="5">
    <location>
        <begin position="167"/>
        <end position="190"/>
    </location>
</feature>
<evidence type="ECO:0000313" key="7">
    <source>
        <dbReference type="EMBL" id="KAJ3425531.1"/>
    </source>
</evidence>
<feature type="compositionally biased region" description="Basic and acidic residues" evidence="5">
    <location>
        <begin position="144"/>
        <end position="156"/>
    </location>
</feature>
<evidence type="ECO:0000313" key="8">
    <source>
        <dbReference type="Proteomes" id="UP001146793"/>
    </source>
</evidence>
<proteinExistence type="predicted"/>
<dbReference type="Pfam" id="PF08507">
    <property type="entry name" value="COPI_assoc"/>
    <property type="match status" value="1"/>
</dbReference>
<comment type="subcellular location">
    <subcellularLocation>
        <location evidence="1">Membrane</location>
        <topology evidence="1">Multi-pass membrane protein</topology>
    </subcellularLocation>
</comment>
<gene>
    <name evidence="7" type="ORF">M0812_27976</name>
</gene>
<dbReference type="GO" id="GO:0016020">
    <property type="term" value="C:membrane"/>
    <property type="evidence" value="ECO:0007669"/>
    <property type="project" value="UniProtKB-SubCell"/>
</dbReference>
<feature type="transmembrane region" description="Helical" evidence="6">
    <location>
        <begin position="45"/>
        <end position="64"/>
    </location>
</feature>
<dbReference type="EMBL" id="JANTQA010000070">
    <property type="protein sequence ID" value="KAJ3425531.1"/>
    <property type="molecule type" value="Genomic_DNA"/>
</dbReference>
<dbReference type="PANTHER" id="PTHR28128">
    <property type="entry name" value="GOLGI APPARATUS MEMBRANE PROTEIN TVP15"/>
    <property type="match status" value="1"/>
</dbReference>
<comment type="caution">
    <text evidence="7">The sequence shown here is derived from an EMBL/GenBank/DDBJ whole genome shotgun (WGS) entry which is preliminary data.</text>
</comment>
<evidence type="ECO:0000256" key="4">
    <source>
        <dbReference type="ARBA" id="ARBA00023136"/>
    </source>
</evidence>
<keyword evidence="2 6" id="KW-0812">Transmembrane</keyword>
<dbReference type="Proteomes" id="UP001146793">
    <property type="component" value="Unassembled WGS sequence"/>
</dbReference>
<protein>
    <submittedName>
        <fullName evidence="7">Golgi apparatus membrane protein tvp15</fullName>
    </submittedName>
</protein>
<sequence>MSSLSENVVFKFILSLLTGAAEFAMTISGIVGIFKSSNPFDWSKFVLSFYTICFGIFALLGEFFDFRKLLKNYGFIRHHSGRGLFAMFLGSLGIALGKQYNYLLACGIICSVVGFLQLILGLTILSNDLKTDAPNSQFYNLTQEKEKEKEKKENKNTLDNQYMTPATSSTSSESNSKSSTSENENNNETL</sequence>
<feature type="region of interest" description="Disordered" evidence="5">
    <location>
        <begin position="144"/>
        <end position="190"/>
    </location>
</feature>
<dbReference type="InterPro" id="IPR013714">
    <property type="entry name" value="Golgi_TVP15"/>
</dbReference>
<evidence type="ECO:0000256" key="1">
    <source>
        <dbReference type="ARBA" id="ARBA00004141"/>
    </source>
</evidence>
<evidence type="ECO:0000256" key="5">
    <source>
        <dbReference type="SAM" id="MobiDB-lite"/>
    </source>
</evidence>
<feature type="transmembrane region" description="Helical" evidence="6">
    <location>
        <begin position="102"/>
        <end position="125"/>
    </location>
</feature>
<name>A0AAV7YAE1_9EUKA</name>
<dbReference type="AlphaFoldDB" id="A0AAV7YAE1"/>
<keyword evidence="3 6" id="KW-1133">Transmembrane helix</keyword>